<evidence type="ECO:0000313" key="3">
    <source>
        <dbReference type="Proteomes" id="UP000280307"/>
    </source>
</evidence>
<dbReference type="GO" id="GO:0003677">
    <property type="term" value="F:DNA binding"/>
    <property type="evidence" value="ECO:0007669"/>
    <property type="project" value="InterPro"/>
</dbReference>
<dbReference type="Proteomes" id="UP000280307">
    <property type="component" value="Unassembled WGS sequence"/>
</dbReference>
<name>A0A426U133_9CHLR</name>
<reference evidence="2 3" key="1">
    <citation type="submission" date="2018-12" db="EMBL/GenBank/DDBJ databases">
        <title>Genome Sequence of Candidatus Viridilinea halotolerans isolated from saline sulfide-rich spring.</title>
        <authorList>
            <person name="Grouzdev D.S."/>
            <person name="Burganskaya E.I."/>
            <person name="Krutkina M.S."/>
            <person name="Sukhacheva M.V."/>
            <person name="Gorlenko V.M."/>
        </authorList>
    </citation>
    <scope>NUCLEOTIDE SEQUENCE [LARGE SCALE GENOMIC DNA]</scope>
    <source>
        <strain evidence="2">Chok-6</strain>
    </source>
</reference>
<dbReference type="SMART" id="SM00530">
    <property type="entry name" value="HTH_XRE"/>
    <property type="match status" value="1"/>
</dbReference>
<accession>A0A426U133</accession>
<sequence length="92" mass="11012">MSEEYQYPPIESRRRARQEWDAQRIRALRLHMRMTQQQMANELEVRQQTISEWETGIHRPHRSTQKTLSMVAERAGFVYDADAPQLEEPEEA</sequence>
<gene>
    <name evidence="2" type="ORF">EI684_09765</name>
</gene>
<feature type="domain" description="HTH cro/C1-type" evidence="1">
    <location>
        <begin position="25"/>
        <end position="60"/>
    </location>
</feature>
<dbReference type="InterPro" id="IPR001387">
    <property type="entry name" value="Cro/C1-type_HTH"/>
</dbReference>
<dbReference type="Pfam" id="PF01381">
    <property type="entry name" value="HTH_3"/>
    <property type="match status" value="1"/>
</dbReference>
<dbReference type="CDD" id="cd00093">
    <property type="entry name" value="HTH_XRE"/>
    <property type="match status" value="1"/>
</dbReference>
<dbReference type="AlphaFoldDB" id="A0A426U133"/>
<dbReference type="InterPro" id="IPR010982">
    <property type="entry name" value="Lambda_DNA-bd_dom_sf"/>
</dbReference>
<dbReference type="Gene3D" id="1.10.260.40">
    <property type="entry name" value="lambda repressor-like DNA-binding domains"/>
    <property type="match status" value="1"/>
</dbReference>
<dbReference type="PROSITE" id="PS50943">
    <property type="entry name" value="HTH_CROC1"/>
    <property type="match status" value="1"/>
</dbReference>
<evidence type="ECO:0000259" key="1">
    <source>
        <dbReference type="PROSITE" id="PS50943"/>
    </source>
</evidence>
<evidence type="ECO:0000313" key="2">
    <source>
        <dbReference type="EMBL" id="RRR72749.1"/>
    </source>
</evidence>
<proteinExistence type="predicted"/>
<organism evidence="2 3">
    <name type="scientific">Candidatus Viridilinea halotolerans</name>
    <dbReference type="NCBI Taxonomy" id="2491704"/>
    <lineage>
        <taxon>Bacteria</taxon>
        <taxon>Bacillati</taxon>
        <taxon>Chloroflexota</taxon>
        <taxon>Chloroflexia</taxon>
        <taxon>Chloroflexales</taxon>
        <taxon>Chloroflexineae</taxon>
        <taxon>Oscillochloridaceae</taxon>
        <taxon>Candidatus Viridilinea</taxon>
    </lineage>
</organism>
<comment type="caution">
    <text evidence="2">The sequence shown here is derived from an EMBL/GenBank/DDBJ whole genome shotgun (WGS) entry which is preliminary data.</text>
</comment>
<protein>
    <submittedName>
        <fullName evidence="2">XRE family transcriptional regulator</fullName>
    </submittedName>
</protein>
<dbReference type="EMBL" id="RSAS01000376">
    <property type="protein sequence ID" value="RRR72749.1"/>
    <property type="molecule type" value="Genomic_DNA"/>
</dbReference>
<dbReference type="SUPFAM" id="SSF47413">
    <property type="entry name" value="lambda repressor-like DNA-binding domains"/>
    <property type="match status" value="1"/>
</dbReference>